<comment type="subcellular location">
    <subcellularLocation>
        <location evidence="10">Cell membrane</location>
        <topology evidence="10">Peripheral membrane protein</topology>
        <orientation evidence="10">Cytoplasmic side</orientation>
    </subcellularLocation>
</comment>
<dbReference type="RefSeq" id="WP_149569537.1">
    <property type="nucleotide sequence ID" value="NZ_CP035807.1"/>
</dbReference>
<dbReference type="GO" id="GO:0005975">
    <property type="term" value="P:carbohydrate metabolic process"/>
    <property type="evidence" value="ECO:0007669"/>
    <property type="project" value="InterPro"/>
</dbReference>
<evidence type="ECO:0000256" key="7">
    <source>
        <dbReference type="ARBA" id="ARBA00023136"/>
    </source>
</evidence>
<keyword evidence="9 10" id="KW-0961">Cell wall biogenesis/degradation</keyword>
<evidence type="ECO:0000256" key="5">
    <source>
        <dbReference type="ARBA" id="ARBA00022960"/>
    </source>
</evidence>
<evidence type="ECO:0000256" key="4">
    <source>
        <dbReference type="ARBA" id="ARBA00022679"/>
    </source>
</evidence>
<keyword evidence="2 10" id="KW-0132">Cell division</keyword>
<dbReference type="HAMAP" id="MF_00033">
    <property type="entry name" value="MurG"/>
    <property type="match status" value="1"/>
</dbReference>
<evidence type="ECO:0000256" key="2">
    <source>
        <dbReference type="ARBA" id="ARBA00022618"/>
    </source>
</evidence>
<comment type="similarity">
    <text evidence="10">Belongs to the glycosyltransferase 28 family. MurG subfamily.</text>
</comment>
<feature type="binding site" evidence="10">
    <location>
        <position position="198"/>
    </location>
    <ligand>
        <name>UDP-N-acetyl-alpha-D-glucosamine</name>
        <dbReference type="ChEBI" id="CHEBI:57705"/>
    </ligand>
</feature>
<comment type="caution">
    <text evidence="10">Lacks conserved residue(s) required for the propagation of feature annotation.</text>
</comment>
<dbReference type="CDD" id="cd03785">
    <property type="entry name" value="GT28_MurG"/>
    <property type="match status" value="1"/>
</dbReference>
<evidence type="ECO:0000256" key="11">
    <source>
        <dbReference type="SAM" id="Phobius"/>
    </source>
</evidence>
<dbReference type="Pfam" id="PF03033">
    <property type="entry name" value="Glyco_transf_28"/>
    <property type="match status" value="1"/>
</dbReference>
<feature type="domain" description="Glycosyl transferase family 28 C-terminal" evidence="13">
    <location>
        <begin position="191"/>
        <end position="331"/>
    </location>
</feature>
<gene>
    <name evidence="10 14" type="primary">murG</name>
    <name evidence="14" type="ORF">EW093_16980</name>
</gene>
<keyword evidence="6 10" id="KW-0573">Peptidoglycan synthesis</keyword>
<keyword evidence="15" id="KW-1185">Reference proteome</keyword>
<evidence type="ECO:0000259" key="12">
    <source>
        <dbReference type="Pfam" id="PF03033"/>
    </source>
</evidence>
<comment type="catalytic activity">
    <reaction evidence="10">
        <text>di-trans,octa-cis-undecaprenyl diphospho-N-acetyl-alpha-D-muramoyl-L-alanyl-D-glutamyl-meso-2,6-diaminopimeloyl-D-alanyl-D-alanine + UDP-N-acetyl-alpha-D-glucosamine = di-trans,octa-cis-undecaprenyl diphospho-[N-acetyl-alpha-D-glucosaminyl-(1-&gt;4)]-N-acetyl-alpha-D-muramoyl-L-alanyl-D-glutamyl-meso-2,6-diaminopimeloyl-D-alanyl-D-alanine + UDP + H(+)</text>
        <dbReference type="Rhea" id="RHEA:31227"/>
        <dbReference type="ChEBI" id="CHEBI:15378"/>
        <dbReference type="ChEBI" id="CHEBI:57705"/>
        <dbReference type="ChEBI" id="CHEBI:58223"/>
        <dbReference type="ChEBI" id="CHEBI:61387"/>
        <dbReference type="ChEBI" id="CHEBI:61388"/>
        <dbReference type="EC" id="2.4.1.227"/>
    </reaction>
</comment>
<evidence type="ECO:0000256" key="6">
    <source>
        <dbReference type="ARBA" id="ARBA00022984"/>
    </source>
</evidence>
<dbReference type="GO" id="GO:0008360">
    <property type="term" value="P:regulation of cell shape"/>
    <property type="evidence" value="ECO:0007669"/>
    <property type="project" value="UniProtKB-KW"/>
</dbReference>
<dbReference type="AlphaFoldDB" id="A0A5C1QFL5"/>
<feature type="transmembrane region" description="Helical" evidence="11">
    <location>
        <begin position="71"/>
        <end position="89"/>
    </location>
</feature>
<keyword evidence="8 10" id="KW-0131">Cell cycle</keyword>
<organism evidence="14 15">
    <name type="scientific">Thiospirochaeta perfilievii</name>
    <dbReference type="NCBI Taxonomy" id="252967"/>
    <lineage>
        <taxon>Bacteria</taxon>
        <taxon>Pseudomonadati</taxon>
        <taxon>Spirochaetota</taxon>
        <taxon>Spirochaetia</taxon>
        <taxon>Spirochaetales</taxon>
        <taxon>Spirochaetaceae</taxon>
        <taxon>Thiospirochaeta</taxon>
    </lineage>
</organism>
<evidence type="ECO:0000256" key="3">
    <source>
        <dbReference type="ARBA" id="ARBA00022676"/>
    </source>
</evidence>
<dbReference type="PANTHER" id="PTHR21015">
    <property type="entry name" value="UDP-N-ACETYLGLUCOSAMINE--N-ACETYLMURAMYL-(PENTAPEPTIDE) PYROPHOSPHORYL-UNDECAPRENOL N-ACETYLGLUCOSAMINE TRANSFERASE 1"/>
    <property type="match status" value="1"/>
</dbReference>
<keyword evidence="11" id="KW-0812">Transmembrane</keyword>
<dbReference type="InterPro" id="IPR007235">
    <property type="entry name" value="Glyco_trans_28_C"/>
</dbReference>
<evidence type="ECO:0000259" key="13">
    <source>
        <dbReference type="Pfam" id="PF04101"/>
    </source>
</evidence>
<dbReference type="InterPro" id="IPR006009">
    <property type="entry name" value="GlcNAc_MurG"/>
</dbReference>
<dbReference type="GO" id="GO:0071555">
    <property type="term" value="P:cell wall organization"/>
    <property type="evidence" value="ECO:0007669"/>
    <property type="project" value="UniProtKB-KW"/>
</dbReference>
<proteinExistence type="inferred from homology"/>
<dbReference type="GO" id="GO:0050511">
    <property type="term" value="F:undecaprenyldiphospho-muramoylpentapeptide beta-N-acetylglucosaminyltransferase activity"/>
    <property type="evidence" value="ECO:0007669"/>
    <property type="project" value="UniProtKB-UniRule"/>
</dbReference>
<dbReference type="EC" id="2.4.1.227" evidence="10"/>
<keyword evidence="5 10" id="KW-0133">Cell shape</keyword>
<dbReference type="Pfam" id="PF04101">
    <property type="entry name" value="Glyco_tran_28_C"/>
    <property type="match status" value="1"/>
</dbReference>
<feature type="binding site" evidence="10">
    <location>
        <position position="290"/>
    </location>
    <ligand>
        <name>UDP-N-acetyl-alpha-D-glucosamine</name>
        <dbReference type="ChEBI" id="CHEBI:57705"/>
    </ligand>
</feature>
<keyword evidence="7 10" id="KW-0472">Membrane</keyword>
<dbReference type="OrthoDB" id="9808936at2"/>
<name>A0A5C1QFL5_9SPIO</name>
<dbReference type="GO" id="GO:0051301">
    <property type="term" value="P:cell division"/>
    <property type="evidence" value="ECO:0007669"/>
    <property type="project" value="UniProtKB-KW"/>
</dbReference>
<dbReference type="PANTHER" id="PTHR21015:SF27">
    <property type="entry name" value="UDP-N-ACETYLGLUCOSAMINE--N-ACETYLMURAMYL-(PENTAPEPTIDE) PYROPHOSPHORYL-UNDECAPRENOL N-ACETYLGLUCOSAMINE TRANSFERASE"/>
    <property type="match status" value="1"/>
</dbReference>
<evidence type="ECO:0000313" key="14">
    <source>
        <dbReference type="EMBL" id="QEN06311.1"/>
    </source>
</evidence>
<evidence type="ECO:0000256" key="1">
    <source>
        <dbReference type="ARBA" id="ARBA00022475"/>
    </source>
</evidence>
<dbReference type="GO" id="GO:0009252">
    <property type="term" value="P:peptidoglycan biosynthetic process"/>
    <property type="evidence" value="ECO:0007669"/>
    <property type="project" value="UniProtKB-UniRule"/>
</dbReference>
<protein>
    <recommendedName>
        <fullName evidence="10">UDP-N-acetylglucosamine--N-acetylmuramyl-(pentapeptide) pyrophosphoryl-undecaprenol N-acetylglucosamine transferase</fullName>
        <ecNumber evidence="10">2.4.1.227</ecNumber>
    </recommendedName>
    <alternativeName>
        <fullName evidence="10">Undecaprenyl-PP-MurNAc-pentapeptide-UDPGlcNAc GlcNAc transferase</fullName>
    </alternativeName>
</protein>
<dbReference type="EMBL" id="CP035807">
    <property type="protein sequence ID" value="QEN06311.1"/>
    <property type="molecule type" value="Genomic_DNA"/>
</dbReference>
<keyword evidence="3 10" id="KW-0328">Glycosyltransferase</keyword>
<reference evidence="14 15" key="1">
    <citation type="submission" date="2019-02" db="EMBL/GenBank/DDBJ databases">
        <authorList>
            <person name="Fomenkov A."/>
            <person name="Dubinina G."/>
            <person name="Grabovich M."/>
            <person name="Vincze T."/>
            <person name="Roberts R.J."/>
        </authorList>
    </citation>
    <scope>NUCLEOTIDE SEQUENCE [LARGE SCALE GENOMIC DNA]</scope>
    <source>
        <strain evidence="14 15">P</strain>
    </source>
</reference>
<keyword evidence="4 10" id="KW-0808">Transferase</keyword>
<sequence length="355" mass="39474">MKKHIIFTGGGTGGHVYPAIAIIENLKKEGYDISWIGSKKGIEYKIVKGLGLKFYSIPSGKLRRYFSFQNFIDIFKIFIGFVASVVILIKVRPNLIFSKGGYVTVPPIIASKMLKIRSVTHESDFTPGLATRINSKFVDRILVPYNETQKYFKGLIKDKVVVTGNPVREDFFNPSMEKGKDIMGFKTNKPTILVLGGSLGAKEINDVVLAAKDDLTEKYNVYHQMGENNYIEIEEDSYKSIPFINNSIADVIKATDLVISRAGAGAIWEFATVGVPSLLIPLTVGTRGDQVFNADYFVNKGISLKLSGSDVNKQNLLNVIDNYFNKTKKEMVGNVSTFKNSNSVDNICRIIKELI</sequence>
<accession>A0A5C1QFL5</accession>
<dbReference type="InterPro" id="IPR004276">
    <property type="entry name" value="GlycoTrans_28_N"/>
</dbReference>
<dbReference type="Gene3D" id="3.40.50.2000">
    <property type="entry name" value="Glycogen Phosphorylase B"/>
    <property type="match status" value="2"/>
</dbReference>
<dbReference type="Proteomes" id="UP000323824">
    <property type="component" value="Chromosome"/>
</dbReference>
<dbReference type="SUPFAM" id="SSF53756">
    <property type="entry name" value="UDP-Glycosyltransferase/glycogen phosphorylase"/>
    <property type="match status" value="1"/>
</dbReference>
<keyword evidence="1 10" id="KW-1003">Cell membrane</keyword>
<feature type="binding site" evidence="10">
    <location>
        <begin position="12"/>
        <end position="14"/>
    </location>
    <ligand>
        <name>UDP-N-acetyl-alpha-D-glucosamine</name>
        <dbReference type="ChEBI" id="CHEBI:57705"/>
    </ligand>
</feature>
<feature type="domain" description="Glycosyltransferase family 28 N-terminal" evidence="12">
    <location>
        <begin position="5"/>
        <end position="142"/>
    </location>
</feature>
<reference evidence="14 15" key="2">
    <citation type="submission" date="2019-09" db="EMBL/GenBank/DDBJ databases">
        <title>Complete Genome Sequence and Methylome Analysis of free living Spirochaetas.</title>
        <authorList>
            <person name="Leshcheva N."/>
            <person name="Mikheeva N."/>
        </authorList>
    </citation>
    <scope>NUCLEOTIDE SEQUENCE [LARGE SCALE GENOMIC DNA]</scope>
    <source>
        <strain evidence="14 15">P</strain>
    </source>
</reference>
<evidence type="ECO:0000313" key="15">
    <source>
        <dbReference type="Proteomes" id="UP000323824"/>
    </source>
</evidence>
<dbReference type="NCBIfam" id="TIGR01133">
    <property type="entry name" value="murG"/>
    <property type="match status" value="1"/>
</dbReference>
<evidence type="ECO:0000256" key="8">
    <source>
        <dbReference type="ARBA" id="ARBA00023306"/>
    </source>
</evidence>
<evidence type="ECO:0000256" key="9">
    <source>
        <dbReference type="ARBA" id="ARBA00023316"/>
    </source>
</evidence>
<keyword evidence="11" id="KW-1133">Transmembrane helix</keyword>
<dbReference type="GO" id="GO:0051991">
    <property type="term" value="F:UDP-N-acetyl-D-glucosamine:N-acetylmuramoyl-L-alanyl-D-glutamyl-meso-2,6-diaminopimelyl-D-alanyl-D-alanine-diphosphoundecaprenol 4-beta-N-acetylglucosaminlytransferase activity"/>
    <property type="evidence" value="ECO:0007669"/>
    <property type="project" value="RHEA"/>
</dbReference>
<comment type="pathway">
    <text evidence="10">Cell wall biogenesis; peptidoglycan biosynthesis.</text>
</comment>
<dbReference type="GO" id="GO:0005886">
    <property type="term" value="C:plasma membrane"/>
    <property type="evidence" value="ECO:0007669"/>
    <property type="project" value="UniProtKB-SubCell"/>
</dbReference>
<comment type="function">
    <text evidence="10">Cell wall formation. Catalyzes the transfer of a GlcNAc subunit on undecaprenyl-pyrophosphoryl-MurNAc-pentapeptide (lipid intermediate I) to form undecaprenyl-pyrophosphoryl-MurNAc-(pentapeptide)GlcNAc (lipid intermediate II).</text>
</comment>
<dbReference type="UniPathway" id="UPA00219"/>
<evidence type="ECO:0000256" key="10">
    <source>
        <dbReference type="HAMAP-Rule" id="MF_00033"/>
    </source>
</evidence>
<dbReference type="KEGG" id="sper:EW093_16980"/>
<feature type="binding site" evidence="10">
    <location>
        <position position="168"/>
    </location>
    <ligand>
        <name>UDP-N-acetyl-alpha-D-glucosamine</name>
        <dbReference type="ChEBI" id="CHEBI:57705"/>
    </ligand>
</feature>